<dbReference type="HOGENOM" id="CLU_1349493_0_0_1"/>
<dbReference type="GeneID" id="10543718"/>
<reference evidence="2" key="2">
    <citation type="journal article" date="2011" name="Proc. Natl. Acad. Sci. U.S.A.">
        <title>Obligate biotrophy features unraveled by the genomic analysis of rust fungi.</title>
        <authorList>
            <person name="Duplessis S."/>
            <person name="Cuomo C.A."/>
            <person name="Lin Y.-C."/>
            <person name="Aerts A."/>
            <person name="Tisserant E."/>
            <person name="Veneault-Fourrey C."/>
            <person name="Joly D.L."/>
            <person name="Hacquard S."/>
            <person name="Amselem J."/>
            <person name="Cantarel B.L."/>
            <person name="Chiu R."/>
            <person name="Coutinho P.M."/>
            <person name="Feau N."/>
            <person name="Field M."/>
            <person name="Frey P."/>
            <person name="Gelhaye E."/>
            <person name="Goldberg J."/>
            <person name="Grabherr M.G."/>
            <person name="Kodira C.D."/>
            <person name="Kohler A."/>
            <person name="Kuees U."/>
            <person name="Lindquist E.A."/>
            <person name="Lucas S.M."/>
            <person name="Mago R."/>
            <person name="Mauceli E."/>
            <person name="Morin E."/>
            <person name="Murat C."/>
            <person name="Pangilinan J.L."/>
            <person name="Park R."/>
            <person name="Pearson M."/>
            <person name="Quesneville H."/>
            <person name="Rouhier N."/>
            <person name="Sakthikumar S."/>
            <person name="Salamov A.A."/>
            <person name="Schmutz J."/>
            <person name="Selles B."/>
            <person name="Shapiro H."/>
            <person name="Tanguay P."/>
            <person name="Tuskan G.A."/>
            <person name="Henrissat B."/>
            <person name="Van de Peer Y."/>
            <person name="Rouze P."/>
            <person name="Ellis J.G."/>
            <person name="Dodds P.N."/>
            <person name="Schein J.E."/>
            <person name="Zhong S."/>
            <person name="Hamelin R.C."/>
            <person name="Grigoriev I.V."/>
            <person name="Szabo L.J."/>
            <person name="Martin F."/>
        </authorList>
    </citation>
    <scope>NUCLEOTIDE SEQUENCE [LARGE SCALE GENOMIC DNA]</scope>
    <source>
        <strain evidence="2">CRL 75-36-700-3 / race SCCL</strain>
    </source>
</reference>
<dbReference type="Proteomes" id="UP000008783">
    <property type="component" value="Unassembled WGS sequence"/>
</dbReference>
<dbReference type="EMBL" id="DS178390">
    <property type="protein sequence ID" value="EFP93372.1"/>
    <property type="molecule type" value="Genomic_DNA"/>
</dbReference>
<evidence type="ECO:0000313" key="1">
    <source>
        <dbReference type="EMBL" id="EFP93372.1"/>
    </source>
</evidence>
<protein>
    <submittedName>
        <fullName evidence="1">Uncharacterized protein</fullName>
    </submittedName>
</protein>
<sequence length="203" mass="22323">MGLSSPTCGLGALRLLSGLRTKTAMTNKLKMGLRLKPEAFILKSSEATKVARSALQHPNDSSTQLILDHITNSGEHLPKFYACWAKLLRQLGLYSWTMAEEVSDKLATLDISPNLPPELAIACTRVQQFLSVLLPFIIDLAYEQRAFSGKSGQKTLKTTEELRSGPFFAAHTRSVSGVVAEFRYATLIANSNSAALRYTNRYA</sequence>
<dbReference type="InParanoid" id="E3L9X7"/>
<dbReference type="VEuPathDB" id="FungiDB:PGTG_19105"/>
<dbReference type="AlphaFoldDB" id="E3L9X7"/>
<gene>
    <name evidence="1" type="ORF">PGTG_19105</name>
</gene>
<dbReference type="KEGG" id="pgr:PGTG_19105"/>
<keyword evidence="2" id="KW-1185">Reference proteome</keyword>
<name>E3L9X7_PUCGT</name>
<organism evidence="1 2">
    <name type="scientific">Puccinia graminis f. sp. tritici (strain CRL 75-36-700-3 / race SCCL)</name>
    <name type="common">Black stem rust fungus</name>
    <dbReference type="NCBI Taxonomy" id="418459"/>
    <lineage>
        <taxon>Eukaryota</taxon>
        <taxon>Fungi</taxon>
        <taxon>Dikarya</taxon>
        <taxon>Basidiomycota</taxon>
        <taxon>Pucciniomycotina</taxon>
        <taxon>Pucciniomycetes</taxon>
        <taxon>Pucciniales</taxon>
        <taxon>Pucciniaceae</taxon>
        <taxon>Puccinia</taxon>
    </lineage>
</organism>
<accession>E3L9X7</accession>
<reference key="1">
    <citation type="submission" date="2007-01" db="EMBL/GenBank/DDBJ databases">
        <title>The Genome Sequence of Puccinia graminis f. sp. tritici Strain CRL 75-36-700-3.</title>
        <authorList>
            <consortium name="The Broad Institute Genome Sequencing Platform"/>
            <person name="Birren B."/>
            <person name="Lander E."/>
            <person name="Galagan J."/>
            <person name="Nusbaum C."/>
            <person name="Devon K."/>
            <person name="Cuomo C."/>
            <person name="Jaffe D."/>
            <person name="Butler J."/>
            <person name="Alvarez P."/>
            <person name="Gnerre S."/>
            <person name="Grabherr M."/>
            <person name="Mauceli E."/>
            <person name="Brockman W."/>
            <person name="Young S."/>
            <person name="LaButti K."/>
            <person name="Sykes S."/>
            <person name="DeCaprio D."/>
            <person name="Crawford M."/>
            <person name="Koehrsen M."/>
            <person name="Engels R."/>
            <person name="Montgomery P."/>
            <person name="Pearson M."/>
            <person name="Howarth C."/>
            <person name="Larson L."/>
            <person name="White J."/>
            <person name="Zeng Q."/>
            <person name="Kodira C."/>
            <person name="Yandava C."/>
            <person name="Alvarado L."/>
            <person name="O'Leary S."/>
            <person name="Szabo L."/>
            <person name="Dean R."/>
            <person name="Schein J."/>
        </authorList>
    </citation>
    <scope>NUCLEOTIDE SEQUENCE</scope>
    <source>
        <strain>CRL 75-36-700-3</strain>
    </source>
</reference>
<proteinExistence type="predicted"/>
<evidence type="ECO:0000313" key="2">
    <source>
        <dbReference type="Proteomes" id="UP000008783"/>
    </source>
</evidence>
<dbReference type="RefSeq" id="XP_003337791.1">
    <property type="nucleotide sequence ID" value="XM_003337743.1"/>
</dbReference>